<keyword evidence="1" id="KW-0472">Membrane</keyword>
<feature type="transmembrane region" description="Helical" evidence="1">
    <location>
        <begin position="371"/>
        <end position="391"/>
    </location>
</feature>
<dbReference type="EMBL" id="CAJPDR010000850">
    <property type="protein sequence ID" value="CAF9942972.1"/>
    <property type="molecule type" value="Genomic_DNA"/>
</dbReference>
<proteinExistence type="predicted"/>
<accession>A0A8H3J9B0</accession>
<gene>
    <name evidence="2" type="ORF">ALECFALPRED_010344</name>
</gene>
<reference evidence="2" key="1">
    <citation type="submission" date="2021-03" db="EMBL/GenBank/DDBJ databases">
        <authorList>
            <person name="Tagirdzhanova G."/>
        </authorList>
    </citation>
    <scope>NUCLEOTIDE SEQUENCE</scope>
</reference>
<name>A0A8H3J9B0_9LECA</name>
<evidence type="ECO:0000256" key="1">
    <source>
        <dbReference type="SAM" id="Phobius"/>
    </source>
</evidence>
<organism evidence="2 3">
    <name type="scientific">Alectoria fallacina</name>
    <dbReference type="NCBI Taxonomy" id="1903189"/>
    <lineage>
        <taxon>Eukaryota</taxon>
        <taxon>Fungi</taxon>
        <taxon>Dikarya</taxon>
        <taxon>Ascomycota</taxon>
        <taxon>Pezizomycotina</taxon>
        <taxon>Lecanoromycetes</taxon>
        <taxon>OSLEUM clade</taxon>
        <taxon>Lecanoromycetidae</taxon>
        <taxon>Lecanorales</taxon>
        <taxon>Lecanorineae</taxon>
        <taxon>Parmeliaceae</taxon>
        <taxon>Alectoria</taxon>
    </lineage>
</organism>
<dbReference type="OrthoDB" id="5382170at2759"/>
<evidence type="ECO:0000313" key="2">
    <source>
        <dbReference type="EMBL" id="CAF9942972.1"/>
    </source>
</evidence>
<dbReference type="Proteomes" id="UP000664203">
    <property type="component" value="Unassembled WGS sequence"/>
</dbReference>
<keyword evidence="3" id="KW-1185">Reference proteome</keyword>
<evidence type="ECO:0000313" key="3">
    <source>
        <dbReference type="Proteomes" id="UP000664203"/>
    </source>
</evidence>
<keyword evidence="1" id="KW-0812">Transmembrane</keyword>
<sequence>MHQNLLLLGMGVFTSDTNYDLSDCDTNYYFAADEVHEAVNITLDGQIFPPSIHIEGVSSTSTTDFTIDCIGCSIIGDFSLSAGDNNFPFHKFEEPSDVEERGNGSSFDFGDIWVAATCDYLNATFEVAVNLTASKATNGFSIPLYTQTKSLEVGILTLSATLRTELYGWVNTSNDVNLNYGFQFGVPAYSEIIIDINHPENSTSLGFNETSLVPIPLNSTRSDLDIAIEVGFRPSVTFVVALGDPSIIGASVSLDVGLDIPKLELDIKQVHNVTANCDPAATSLLSGSKTANTVYENLTLVAPSLGLDLFEVFNETADFLGAKLSGQQPFNQSFSWDLPTQCLFFDAAKKTLGPPSATKSAQISLAADPPVLPFATTFMAVAAVAGFMIMMM</sequence>
<protein>
    <submittedName>
        <fullName evidence="2">Uncharacterized protein</fullName>
    </submittedName>
</protein>
<keyword evidence="1" id="KW-1133">Transmembrane helix</keyword>
<comment type="caution">
    <text evidence="2">The sequence shown here is derived from an EMBL/GenBank/DDBJ whole genome shotgun (WGS) entry which is preliminary data.</text>
</comment>
<dbReference type="AlphaFoldDB" id="A0A8H3J9B0"/>